<comment type="caution">
    <text evidence="1">The sequence shown here is derived from an EMBL/GenBank/DDBJ whole genome shotgun (WGS) entry which is preliminary data.</text>
</comment>
<dbReference type="Proteomes" id="UP000054630">
    <property type="component" value="Unassembled WGS sequence"/>
</dbReference>
<dbReference type="EMBL" id="JYDL01000084">
    <property type="protein sequence ID" value="KRX17689.1"/>
    <property type="molecule type" value="Genomic_DNA"/>
</dbReference>
<gene>
    <name evidence="1" type="ORF">T07_13563</name>
</gene>
<name>A0A0V0RT72_9BILA</name>
<accession>A0A0V0RT72</accession>
<proteinExistence type="predicted"/>
<dbReference type="AlphaFoldDB" id="A0A0V0RT72"/>
<sequence>MRFTNTLTFCCFRIFCPVCQRLDFEFTAKLEVCKRVDSGESFRKIAGNFVVVLELCPQFQIFVCGLTMRTALNAEFTSSPSENHTSTCSFDMHAFCLSSVTSMYFSSTVCRVASQAYLI</sequence>
<evidence type="ECO:0000313" key="1">
    <source>
        <dbReference type="EMBL" id="KRX17689.1"/>
    </source>
</evidence>
<organism evidence="1 2">
    <name type="scientific">Trichinella nelsoni</name>
    <dbReference type="NCBI Taxonomy" id="6336"/>
    <lineage>
        <taxon>Eukaryota</taxon>
        <taxon>Metazoa</taxon>
        <taxon>Ecdysozoa</taxon>
        <taxon>Nematoda</taxon>
        <taxon>Enoplea</taxon>
        <taxon>Dorylaimia</taxon>
        <taxon>Trichinellida</taxon>
        <taxon>Trichinellidae</taxon>
        <taxon>Trichinella</taxon>
    </lineage>
</organism>
<reference evidence="1 2" key="1">
    <citation type="submission" date="2015-01" db="EMBL/GenBank/DDBJ databases">
        <title>Evolution of Trichinella species and genotypes.</title>
        <authorList>
            <person name="Korhonen P.K."/>
            <person name="Edoardo P."/>
            <person name="Giuseppe L.R."/>
            <person name="Gasser R.B."/>
        </authorList>
    </citation>
    <scope>NUCLEOTIDE SEQUENCE [LARGE SCALE GENOMIC DNA]</scope>
    <source>
        <strain evidence="1">ISS37</strain>
    </source>
</reference>
<evidence type="ECO:0000313" key="2">
    <source>
        <dbReference type="Proteomes" id="UP000054630"/>
    </source>
</evidence>
<keyword evidence="2" id="KW-1185">Reference proteome</keyword>
<protein>
    <submittedName>
        <fullName evidence="1">Uncharacterized protein</fullName>
    </submittedName>
</protein>